<evidence type="ECO:0000259" key="5">
    <source>
        <dbReference type="Pfam" id="PF12708"/>
    </source>
</evidence>
<dbReference type="Gene3D" id="2.60.120.260">
    <property type="entry name" value="Galactose-binding domain-like"/>
    <property type="match status" value="1"/>
</dbReference>
<reference evidence="6 7" key="1">
    <citation type="submission" date="2019-05" db="EMBL/GenBank/DDBJ databases">
        <title>We sequenced the genome of Paenibacillus hemerocallicola KCTC 33185 for further insight into its adaptation and study the phylogeny of Paenibacillus.</title>
        <authorList>
            <person name="Narsing Rao M.P."/>
        </authorList>
    </citation>
    <scope>NUCLEOTIDE SEQUENCE [LARGE SCALE GENOMIC DNA]</scope>
    <source>
        <strain evidence="6 7">KCTC 33185</strain>
    </source>
</reference>
<keyword evidence="7" id="KW-1185">Reference proteome</keyword>
<dbReference type="SUPFAM" id="SSF51126">
    <property type="entry name" value="Pectin lyase-like"/>
    <property type="match status" value="1"/>
</dbReference>
<accession>A0A5C4TC11</accession>
<gene>
    <name evidence="6" type="ORF">FE784_12645</name>
</gene>
<organism evidence="6 7">
    <name type="scientific">Paenibacillus hemerocallicola</name>
    <dbReference type="NCBI Taxonomy" id="1172614"/>
    <lineage>
        <taxon>Bacteria</taxon>
        <taxon>Bacillati</taxon>
        <taxon>Bacillota</taxon>
        <taxon>Bacilli</taxon>
        <taxon>Bacillales</taxon>
        <taxon>Paenibacillaceae</taxon>
        <taxon>Paenibacillus</taxon>
    </lineage>
</organism>
<dbReference type="Pfam" id="PF00295">
    <property type="entry name" value="Glyco_hydro_28"/>
    <property type="match status" value="1"/>
</dbReference>
<evidence type="ECO:0000256" key="2">
    <source>
        <dbReference type="ARBA" id="ARBA00022801"/>
    </source>
</evidence>
<evidence type="ECO:0000313" key="6">
    <source>
        <dbReference type="EMBL" id="TNJ66017.1"/>
    </source>
</evidence>
<dbReference type="Proteomes" id="UP000307943">
    <property type="component" value="Unassembled WGS sequence"/>
</dbReference>
<dbReference type="AlphaFoldDB" id="A0A5C4TC11"/>
<evidence type="ECO:0000313" key="7">
    <source>
        <dbReference type="Proteomes" id="UP000307943"/>
    </source>
</evidence>
<comment type="caution">
    <text evidence="6">The sequence shown here is derived from an EMBL/GenBank/DDBJ whole genome shotgun (WGS) entry which is preliminary data.</text>
</comment>
<feature type="domain" description="Rhamnogalacturonase A/B/Epimerase-like pectate lyase" evidence="5">
    <location>
        <begin position="179"/>
        <end position="233"/>
    </location>
</feature>
<dbReference type="InterPro" id="IPR051801">
    <property type="entry name" value="GH28_Enzymes"/>
</dbReference>
<dbReference type="Pfam" id="PF12708">
    <property type="entry name" value="Pect-lyase_RHGA_epim"/>
    <property type="match status" value="1"/>
</dbReference>
<dbReference type="PANTHER" id="PTHR31339:SF9">
    <property type="entry name" value="PLASMIN AND FIBRONECTIN-BINDING PROTEIN A"/>
    <property type="match status" value="1"/>
</dbReference>
<comment type="similarity">
    <text evidence="1 4">Belongs to the glycosyl hydrolase 28 family.</text>
</comment>
<dbReference type="PANTHER" id="PTHR31339">
    <property type="entry name" value="PECTIN LYASE-RELATED"/>
    <property type="match status" value="1"/>
</dbReference>
<dbReference type="InterPro" id="IPR000743">
    <property type="entry name" value="Glyco_hydro_28"/>
</dbReference>
<dbReference type="InterPro" id="IPR024535">
    <property type="entry name" value="RHGA/B-epi-like_pectate_lyase"/>
</dbReference>
<keyword evidence="2 4" id="KW-0378">Hydrolase</keyword>
<sequence length="672" mass="71445">MAHYRLFKLVLAPAVIVLAGVIGGLLFKQQEARAADTLVRYTDVPGTIPSSLFTVTATTYDGLNSYAITAEKVASTQSAYADVSYARFAFAGAVNVKIKASSGSIGDYSISPIHEGIQPIIDAADNSMTITLSNPGNARERPIRLIVHKNYSLADEKLFLLADPLEENAPQPGQSGVYDVTDYGADKTGATNARSAIQAAIQAVSDAGGGILYFPNGKYKTGGLLMKSNVTLYLESGALIQGTGVDTDFARVPGTNSAYALIGFPDVSHAGIMGRGVIDGAGASMTRSLRLVYTFNSDHIDIRDVYFRNSGKWTVHFAGSEDIVGRNYKIINDPLPSTDGTDPDNSVRVAIDGIFEYTHDDAIAVKASRYYGAVGATQDVTISNSVFWTMKSGIKIGSEILDNVSGVTFSNNDIVFSDRVMAIYANGTATISDIEFINNRSEKVSDEYKKMLVHFSTSYDNNEYGFGHIDGVRVTNHTAYYPSPALSEVKGYDSTRGIANVTFTDLVVNGAKVTEANKGGTFKLPFNSYTSNVTFASTTPVPLEVRVEAEDMTLAGYSIETQTSASGGKMIKATGAATATYASAAPAGTYDIVVTYYDENDGSSPMSVSLNGTVIDAWIANQNLGSASPNAATRVMRTILGVALQPGDTILLQSEANGGEGGRIDCMDLIPR</sequence>
<dbReference type="OrthoDB" id="9795222at2"/>
<dbReference type="InterPro" id="IPR012334">
    <property type="entry name" value="Pectin_lyas_fold"/>
</dbReference>
<dbReference type="CDD" id="cd02795">
    <property type="entry name" value="CBM6-CBM35-CBM36_like"/>
    <property type="match status" value="1"/>
</dbReference>
<dbReference type="GO" id="GO:0005975">
    <property type="term" value="P:carbohydrate metabolic process"/>
    <property type="evidence" value="ECO:0007669"/>
    <property type="project" value="InterPro"/>
</dbReference>
<keyword evidence="3 4" id="KW-0326">Glycosidase</keyword>
<dbReference type="EMBL" id="VDCQ01000014">
    <property type="protein sequence ID" value="TNJ66017.1"/>
    <property type="molecule type" value="Genomic_DNA"/>
</dbReference>
<dbReference type="GO" id="GO:0004650">
    <property type="term" value="F:polygalacturonase activity"/>
    <property type="evidence" value="ECO:0007669"/>
    <property type="project" value="InterPro"/>
</dbReference>
<protein>
    <recommendedName>
        <fullName evidence="5">Rhamnogalacturonase A/B/Epimerase-like pectate lyase domain-containing protein</fullName>
    </recommendedName>
</protein>
<dbReference type="RefSeq" id="WP_139602558.1">
    <property type="nucleotide sequence ID" value="NZ_VDCQ01000014.1"/>
</dbReference>
<evidence type="ECO:0000256" key="1">
    <source>
        <dbReference type="ARBA" id="ARBA00008834"/>
    </source>
</evidence>
<evidence type="ECO:0000256" key="3">
    <source>
        <dbReference type="ARBA" id="ARBA00023295"/>
    </source>
</evidence>
<name>A0A5C4TC11_9BACL</name>
<dbReference type="Gene3D" id="2.160.20.10">
    <property type="entry name" value="Single-stranded right-handed beta-helix, Pectin lyase-like"/>
    <property type="match status" value="1"/>
</dbReference>
<evidence type="ECO:0000256" key="4">
    <source>
        <dbReference type="RuleBase" id="RU361169"/>
    </source>
</evidence>
<proteinExistence type="inferred from homology"/>
<dbReference type="InterPro" id="IPR011050">
    <property type="entry name" value="Pectin_lyase_fold/virulence"/>
</dbReference>